<evidence type="ECO:0000256" key="5">
    <source>
        <dbReference type="SAM" id="Phobius"/>
    </source>
</evidence>
<dbReference type="AlphaFoldDB" id="A0A7N9AQB5"/>
<dbReference type="GO" id="GO:0016020">
    <property type="term" value="C:membrane"/>
    <property type="evidence" value="ECO:0007669"/>
    <property type="project" value="UniProtKB-SubCell"/>
</dbReference>
<feature type="transmembrane region" description="Helical" evidence="5">
    <location>
        <begin position="503"/>
        <end position="522"/>
    </location>
</feature>
<keyword evidence="2 5" id="KW-0812">Transmembrane</keyword>
<feature type="transmembrane region" description="Helical" evidence="5">
    <location>
        <begin position="300"/>
        <end position="322"/>
    </location>
</feature>
<evidence type="ECO:0000256" key="2">
    <source>
        <dbReference type="ARBA" id="ARBA00022692"/>
    </source>
</evidence>
<proteinExistence type="predicted"/>
<evidence type="ECO:0000313" key="8">
    <source>
        <dbReference type="Proteomes" id="UP000261640"/>
    </source>
</evidence>
<dbReference type="PANTHER" id="PTHR22829">
    <property type="entry name" value="DEP DOMAIN PROTEIN"/>
    <property type="match status" value="1"/>
</dbReference>
<keyword evidence="8" id="KW-1185">Reference proteome</keyword>
<dbReference type="Gene3D" id="1.10.10.10">
    <property type="entry name" value="Winged helix-like DNA-binding domain superfamily/Winged helix DNA-binding domain"/>
    <property type="match status" value="1"/>
</dbReference>
<feature type="transmembrane region" description="Helical" evidence="5">
    <location>
        <begin position="402"/>
        <end position="422"/>
    </location>
</feature>
<evidence type="ECO:0000313" key="7">
    <source>
        <dbReference type="Ensembl" id="ENSMAMP00000037063.1"/>
    </source>
</evidence>
<feature type="transmembrane region" description="Helical" evidence="5">
    <location>
        <begin position="260"/>
        <end position="280"/>
    </location>
</feature>
<feature type="transmembrane region" description="Helical" evidence="5">
    <location>
        <begin position="28"/>
        <end position="46"/>
    </location>
</feature>
<evidence type="ECO:0000256" key="3">
    <source>
        <dbReference type="ARBA" id="ARBA00022989"/>
    </source>
</evidence>
<dbReference type="GO" id="GO:0030514">
    <property type="term" value="P:negative regulation of BMP signaling pathway"/>
    <property type="evidence" value="ECO:0007669"/>
    <property type="project" value="TreeGrafter"/>
</dbReference>
<feature type="transmembrane region" description="Helical" evidence="5">
    <location>
        <begin position="225"/>
        <end position="248"/>
    </location>
</feature>
<evidence type="ECO:0000256" key="1">
    <source>
        <dbReference type="ARBA" id="ARBA00004141"/>
    </source>
</evidence>
<name>A0A7N9AQB5_9TELE</name>
<feature type="transmembrane region" description="Helical" evidence="5">
    <location>
        <begin position="151"/>
        <end position="169"/>
    </location>
</feature>
<feature type="transmembrane region" description="Helical" evidence="5">
    <location>
        <begin position="428"/>
        <end position="459"/>
    </location>
</feature>
<evidence type="ECO:0000259" key="6">
    <source>
        <dbReference type="PROSITE" id="PS50186"/>
    </source>
</evidence>
<feature type="transmembrane region" description="Helical" evidence="5">
    <location>
        <begin position="190"/>
        <end position="219"/>
    </location>
</feature>
<dbReference type="CDD" id="cd04443">
    <property type="entry name" value="DEP_GPR155"/>
    <property type="match status" value="1"/>
</dbReference>
<dbReference type="InterPro" id="IPR036390">
    <property type="entry name" value="WH_DNA-bd_sf"/>
</dbReference>
<dbReference type="GO" id="GO:0035556">
    <property type="term" value="P:intracellular signal transduction"/>
    <property type="evidence" value="ECO:0007669"/>
    <property type="project" value="InterPro"/>
</dbReference>
<feature type="transmembrane region" description="Helical" evidence="5">
    <location>
        <begin position="334"/>
        <end position="357"/>
    </location>
</feature>
<protein>
    <submittedName>
        <fullName evidence="7">G protein-coupled receptor 155a</fullName>
    </submittedName>
</protein>
<sequence>NNKNNKIEDSDSDSDSSALSSSMSIDKLFPALLQCFGIILCGYVAGRTNIITSTQAKGLGNFVSRFALPALLFKNMVLLDFGNVIWPFLWSILVAKVSVFFIVCVLTLIVASPQGRYSKAGLYSIFATQSNDFALGYPIVEALYQSTYPEYLQYIYLVAPVSLMLLNPIGFALCEIQKWKNEGNHQHSKLLIVGLVVLQVLKNPIVFMVIIGIIAHFVLHQTIPAFMAEFLDGLSNSFGGAALFYLGLSMVGQLRRLTRSTVVTLILLLTAKLLLMPLICKDMVDLLDNSNISALNHSSLSNYAFLYGVFPTAPSVAIYAVYYNAELEVVTSGMVISTFLSAPIMYVSAWLLTIRWMDPQLLMNSLQNISFNISIVSLVALVWTIAVMVLSKKFKRLPHMFTVNLFIAQFLLCIGMILWNFVVKEDNFIGQILTFTLLCSSLYSTYMWPGLIALSLVLIKRFEDLKVSPSMLIIAGWGIPVLVTALLLIFGEKLSDTIDSVLFYGRPQIICTTFVVAFNILLGGGSLVCLSRGSWAQNDQIQEGNSSFATAEDLEVEVEPENETVAEPVNLSSCLWLLFNRVPGRLYLELQFFCAIVNYGQGLFSFALFGLDKHLIILPFKKRLYRLWHGKAEEEVPQTADLPEDIRMTCTQFTKYHKDQCLQEIVKKKRCGKRTMVDCFLGCELVNWLQQVGLAQDRGEAVLYGLRLQQGGVLHHIKQEYDFQDSPLYYLRLPQQTIRTGT</sequence>
<feature type="transmembrane region" description="Helical" evidence="5">
    <location>
        <begin position="471"/>
        <end position="491"/>
    </location>
</feature>
<feature type="transmembrane region" description="Helical" evidence="5">
    <location>
        <begin position="369"/>
        <end position="390"/>
    </location>
</feature>
<evidence type="ECO:0000256" key="4">
    <source>
        <dbReference type="ARBA" id="ARBA00023136"/>
    </source>
</evidence>
<dbReference type="Pfam" id="PF00610">
    <property type="entry name" value="DEP"/>
    <property type="match status" value="1"/>
</dbReference>
<feature type="transmembrane region" description="Helical" evidence="5">
    <location>
        <begin position="84"/>
        <end position="110"/>
    </location>
</feature>
<dbReference type="SUPFAM" id="SSF46785">
    <property type="entry name" value="Winged helix' DNA-binding domain"/>
    <property type="match status" value="1"/>
</dbReference>
<feature type="domain" description="DEP" evidence="6">
    <location>
        <begin position="675"/>
        <end position="734"/>
    </location>
</feature>
<dbReference type="GO" id="GO:0055085">
    <property type="term" value="P:transmembrane transport"/>
    <property type="evidence" value="ECO:0007669"/>
    <property type="project" value="InterPro"/>
</dbReference>
<dbReference type="Ensembl" id="ENSMAMT00000064694.1">
    <property type="protein sequence ID" value="ENSMAMP00000037063.1"/>
    <property type="gene ID" value="ENSMAMG00000006021.2"/>
</dbReference>
<keyword evidence="3 5" id="KW-1133">Transmembrane helix</keyword>
<reference evidence="7" key="2">
    <citation type="submission" date="2025-09" db="UniProtKB">
        <authorList>
            <consortium name="Ensembl"/>
        </authorList>
    </citation>
    <scope>IDENTIFICATION</scope>
</reference>
<reference evidence="7" key="1">
    <citation type="submission" date="2025-08" db="UniProtKB">
        <authorList>
            <consortium name="Ensembl"/>
        </authorList>
    </citation>
    <scope>IDENTIFICATION</scope>
</reference>
<dbReference type="Pfam" id="PF03547">
    <property type="entry name" value="Mem_trans"/>
    <property type="match status" value="1"/>
</dbReference>
<dbReference type="PROSITE" id="PS50186">
    <property type="entry name" value="DEP"/>
    <property type="match status" value="1"/>
</dbReference>
<dbReference type="PANTHER" id="PTHR22829:SF5">
    <property type="entry name" value="INTEGRAL MEMBRANE PROTEIN GPR155"/>
    <property type="match status" value="1"/>
</dbReference>
<accession>A0A7N9AQB5</accession>
<dbReference type="InterPro" id="IPR004776">
    <property type="entry name" value="Mem_transp_PIN-like"/>
</dbReference>
<dbReference type="Gene3D" id="1.20.1070.10">
    <property type="entry name" value="Rhodopsin 7-helix transmembrane proteins"/>
    <property type="match status" value="1"/>
</dbReference>
<organism evidence="7 8">
    <name type="scientific">Mastacembelus armatus</name>
    <name type="common">zig-zag eel</name>
    <dbReference type="NCBI Taxonomy" id="205130"/>
    <lineage>
        <taxon>Eukaryota</taxon>
        <taxon>Metazoa</taxon>
        <taxon>Chordata</taxon>
        <taxon>Craniata</taxon>
        <taxon>Vertebrata</taxon>
        <taxon>Euteleostomi</taxon>
        <taxon>Actinopterygii</taxon>
        <taxon>Neopterygii</taxon>
        <taxon>Teleostei</taxon>
        <taxon>Neoteleostei</taxon>
        <taxon>Acanthomorphata</taxon>
        <taxon>Anabantaria</taxon>
        <taxon>Synbranchiformes</taxon>
        <taxon>Mastacembelidae</taxon>
        <taxon>Mastacembelus</taxon>
    </lineage>
</organism>
<dbReference type="InterPro" id="IPR036388">
    <property type="entry name" value="WH-like_DNA-bd_sf"/>
</dbReference>
<dbReference type="GeneTree" id="ENSGT00390000004153"/>
<dbReference type="InterPro" id="IPR051832">
    <property type="entry name" value="mTOR-Rac_regulators"/>
</dbReference>
<dbReference type="SMART" id="SM00049">
    <property type="entry name" value="DEP"/>
    <property type="match status" value="1"/>
</dbReference>
<dbReference type="Proteomes" id="UP000261640">
    <property type="component" value="Unplaced"/>
</dbReference>
<keyword evidence="4 5" id="KW-0472">Membrane</keyword>
<dbReference type="InterPro" id="IPR000591">
    <property type="entry name" value="DEP_dom"/>
</dbReference>
<comment type="subcellular location">
    <subcellularLocation>
        <location evidence="1">Membrane</location>
        <topology evidence="1">Multi-pass membrane protein</topology>
    </subcellularLocation>
</comment>
<dbReference type="InterPro" id="IPR037368">
    <property type="entry name" value="GPR155_DEP"/>
</dbReference>